<keyword evidence="1" id="KW-0813">Transport</keyword>
<dbReference type="InterPro" id="IPR003593">
    <property type="entry name" value="AAA+_ATPase"/>
</dbReference>
<dbReference type="KEGG" id="epl:P4G45_07430"/>
<feature type="domain" description="ABC transporter" evidence="4">
    <location>
        <begin position="1"/>
        <end position="231"/>
    </location>
</feature>
<sequence length="237" mass="25480">MQHRQGALAFDAAFNLTEPWTVLFGPSGSGKTTILRAIAGLMRPAAGRIVLHGATTTTLFDTAAGISLPAYRRGVRLAAQVAALFPNMTVRQNIAYGVPAASAEIVDEALQRFRLTGLADSMPWKLSGGERQRVAVARAATSAITVSTGSLLLLDEPFAGLHLPLRDELLDDLRSWLAAKKTPVLSVTHDVGEAFQLAAEVIKFSDGSVLEQGPVETVLAEERTRLLDQLSRLQQRQ</sequence>
<keyword evidence="2" id="KW-0547">Nucleotide-binding</keyword>
<dbReference type="EMBL" id="CP121194">
    <property type="protein sequence ID" value="XBH11546.1"/>
    <property type="molecule type" value="Genomic_DNA"/>
</dbReference>
<dbReference type="RefSeq" id="WP_348269038.1">
    <property type="nucleotide sequence ID" value="NZ_CP121194.1"/>
</dbReference>
<protein>
    <submittedName>
        <fullName evidence="5">ATP-binding cassette domain-containing protein</fullName>
    </submittedName>
</protein>
<evidence type="ECO:0000313" key="5">
    <source>
        <dbReference type="EMBL" id="XBH11546.1"/>
    </source>
</evidence>
<dbReference type="InterPro" id="IPR003439">
    <property type="entry name" value="ABC_transporter-like_ATP-bd"/>
</dbReference>
<evidence type="ECO:0000256" key="3">
    <source>
        <dbReference type="ARBA" id="ARBA00022840"/>
    </source>
</evidence>
<evidence type="ECO:0000259" key="4">
    <source>
        <dbReference type="PROSITE" id="PS50893"/>
    </source>
</evidence>
<keyword evidence="3 5" id="KW-0067">ATP-binding</keyword>
<dbReference type="InterPro" id="IPR017871">
    <property type="entry name" value="ABC_transporter-like_CS"/>
</dbReference>
<dbReference type="PANTHER" id="PTHR42781:SF4">
    <property type="entry name" value="SPERMIDINE_PUTRESCINE IMPORT ATP-BINDING PROTEIN POTA"/>
    <property type="match status" value="1"/>
</dbReference>
<accession>A0AAU7D2G6</accession>
<gene>
    <name evidence="5" type="ORF">P4G45_07430</name>
</gene>
<dbReference type="AlphaFoldDB" id="A0AAU7D2G6"/>
<dbReference type="SMART" id="SM00382">
    <property type="entry name" value="AAA"/>
    <property type="match status" value="1"/>
</dbReference>
<dbReference type="SUPFAM" id="SSF52540">
    <property type="entry name" value="P-loop containing nucleoside triphosphate hydrolases"/>
    <property type="match status" value="1"/>
</dbReference>
<dbReference type="Pfam" id="PF00005">
    <property type="entry name" value="ABC_tran"/>
    <property type="match status" value="1"/>
</dbReference>
<dbReference type="GO" id="GO:0016887">
    <property type="term" value="F:ATP hydrolysis activity"/>
    <property type="evidence" value="ECO:0007669"/>
    <property type="project" value="InterPro"/>
</dbReference>
<organism evidence="5">
    <name type="scientific">Edaphobacter paludis</name>
    <dbReference type="NCBI Taxonomy" id="3035702"/>
    <lineage>
        <taxon>Bacteria</taxon>
        <taxon>Pseudomonadati</taxon>
        <taxon>Acidobacteriota</taxon>
        <taxon>Terriglobia</taxon>
        <taxon>Terriglobales</taxon>
        <taxon>Acidobacteriaceae</taxon>
        <taxon>Edaphobacter</taxon>
    </lineage>
</organism>
<dbReference type="InterPro" id="IPR050093">
    <property type="entry name" value="ABC_SmlMolc_Importer"/>
</dbReference>
<dbReference type="PANTHER" id="PTHR42781">
    <property type="entry name" value="SPERMIDINE/PUTRESCINE IMPORT ATP-BINDING PROTEIN POTA"/>
    <property type="match status" value="1"/>
</dbReference>
<proteinExistence type="predicted"/>
<dbReference type="PROSITE" id="PS00211">
    <property type="entry name" value="ABC_TRANSPORTER_1"/>
    <property type="match status" value="1"/>
</dbReference>
<dbReference type="Gene3D" id="3.40.50.300">
    <property type="entry name" value="P-loop containing nucleotide triphosphate hydrolases"/>
    <property type="match status" value="1"/>
</dbReference>
<dbReference type="PROSITE" id="PS50893">
    <property type="entry name" value="ABC_TRANSPORTER_2"/>
    <property type="match status" value="1"/>
</dbReference>
<evidence type="ECO:0000256" key="2">
    <source>
        <dbReference type="ARBA" id="ARBA00022741"/>
    </source>
</evidence>
<dbReference type="InterPro" id="IPR027417">
    <property type="entry name" value="P-loop_NTPase"/>
</dbReference>
<dbReference type="GO" id="GO:0005524">
    <property type="term" value="F:ATP binding"/>
    <property type="evidence" value="ECO:0007669"/>
    <property type="project" value="UniProtKB-KW"/>
</dbReference>
<evidence type="ECO:0000256" key="1">
    <source>
        <dbReference type="ARBA" id="ARBA00022448"/>
    </source>
</evidence>
<name>A0AAU7D2G6_9BACT</name>
<reference evidence="5" key="1">
    <citation type="submission" date="2023-03" db="EMBL/GenBank/DDBJ databases">
        <title>Edaphobacter sp.</title>
        <authorList>
            <person name="Huber K.J."/>
            <person name="Papendorf J."/>
            <person name="Pilke C."/>
            <person name="Bunk B."/>
            <person name="Sproeer C."/>
            <person name="Pester M."/>
        </authorList>
    </citation>
    <scope>NUCLEOTIDE SEQUENCE</scope>
    <source>
        <strain evidence="5">DSM 109919</strain>
    </source>
</reference>